<dbReference type="STRING" id="1799789.AX660_03635"/>
<keyword evidence="1" id="KW-0732">Signal</keyword>
<feature type="signal peptide" evidence="1">
    <location>
        <begin position="1"/>
        <end position="22"/>
    </location>
</feature>
<dbReference type="Pfam" id="PF16956">
    <property type="entry name" value="Porin_7"/>
    <property type="match status" value="1"/>
</dbReference>
<evidence type="ECO:0000313" key="2">
    <source>
        <dbReference type="EMBL" id="KXI26867.1"/>
    </source>
</evidence>
<evidence type="ECO:0000313" key="3">
    <source>
        <dbReference type="Proteomes" id="UP000070299"/>
    </source>
</evidence>
<evidence type="ECO:0000256" key="1">
    <source>
        <dbReference type="SAM" id="SignalP"/>
    </source>
</evidence>
<dbReference type="OrthoDB" id="9768080at2"/>
<dbReference type="InterPro" id="IPR031593">
    <property type="entry name" value="Porin_7"/>
</dbReference>
<reference evidence="3" key="1">
    <citation type="submission" date="2016-02" db="EMBL/GenBank/DDBJ databases">
        <authorList>
            <person name="Schultz-Johansen M."/>
            <person name="Glaring M.A."/>
            <person name="Bech P.K."/>
            <person name="Stougaard P."/>
        </authorList>
    </citation>
    <scope>NUCLEOTIDE SEQUENCE [LARGE SCALE GENOMIC DNA]</scope>
    <source>
        <strain evidence="3">S66</strain>
    </source>
</reference>
<dbReference type="RefSeq" id="WP_068382399.1">
    <property type="nucleotide sequence ID" value="NZ_LSNE01000020.1"/>
</dbReference>
<dbReference type="AlphaFoldDB" id="A0A148KKP9"/>
<feature type="chain" id="PRO_5007550139" description="Porin" evidence="1">
    <location>
        <begin position="23"/>
        <end position="247"/>
    </location>
</feature>
<dbReference type="Proteomes" id="UP000070299">
    <property type="component" value="Unassembled WGS sequence"/>
</dbReference>
<protein>
    <recommendedName>
        <fullName evidence="4">Porin</fullName>
    </recommendedName>
</protein>
<proteinExistence type="predicted"/>
<keyword evidence="3" id="KW-1185">Reference proteome</keyword>
<comment type="caution">
    <text evidence="2">The sequence shown here is derived from an EMBL/GenBank/DDBJ whole genome shotgun (WGS) entry which is preliminary data.</text>
</comment>
<gene>
    <name evidence="2" type="ORF">AX660_03635</name>
</gene>
<name>A0A148KKP9_9ALTE</name>
<accession>A0A148KKP9</accession>
<dbReference type="SUPFAM" id="SSF56935">
    <property type="entry name" value="Porins"/>
    <property type="match status" value="1"/>
</dbReference>
<organism evidence="2 3">
    <name type="scientific">Paraglaciecola hydrolytica</name>
    <dbReference type="NCBI Taxonomy" id="1799789"/>
    <lineage>
        <taxon>Bacteria</taxon>
        <taxon>Pseudomonadati</taxon>
        <taxon>Pseudomonadota</taxon>
        <taxon>Gammaproteobacteria</taxon>
        <taxon>Alteromonadales</taxon>
        <taxon>Alteromonadaceae</taxon>
        <taxon>Paraglaciecola</taxon>
    </lineage>
</organism>
<sequence>MKKMTYVASLFAFGLISGVAHADFTTELNASVVKADDLKVFGLGGSYYFDRVNTNKGPLAEAAFLDKQSSVDAVFTRFDYDGNNLNAWALAGTYVVQGSGLYLNASVAHLNGYSEDIYGFGGGYYLSRDLTVYVDTEFDEDLNYLGMSLGSKKLFDLGSERYVSLQGVYNNPDEGDDSFALSSDFYLNRALSVGFGYEWADKFSDGISSVRSQWFVNKQFAVSAEVSYADYDSGSDTSYMLGATMRF</sequence>
<evidence type="ECO:0008006" key="4">
    <source>
        <dbReference type="Google" id="ProtNLM"/>
    </source>
</evidence>
<dbReference type="EMBL" id="LSNE01000020">
    <property type="protein sequence ID" value="KXI26867.1"/>
    <property type="molecule type" value="Genomic_DNA"/>
</dbReference>